<dbReference type="GO" id="GO:0007268">
    <property type="term" value="P:chemical synaptic transmission"/>
    <property type="evidence" value="ECO:0007669"/>
    <property type="project" value="InterPro"/>
</dbReference>
<gene>
    <name evidence="3" type="ORF">LOD99_15692</name>
</gene>
<evidence type="ECO:0000256" key="1">
    <source>
        <dbReference type="SAM" id="Coils"/>
    </source>
</evidence>
<feature type="region of interest" description="Disordered" evidence="2">
    <location>
        <begin position="1"/>
        <end position="40"/>
    </location>
</feature>
<feature type="compositionally biased region" description="Pro residues" evidence="2">
    <location>
        <begin position="117"/>
        <end position="128"/>
    </location>
</feature>
<dbReference type="GO" id="GO:0060271">
    <property type="term" value="P:cilium assembly"/>
    <property type="evidence" value="ECO:0007669"/>
    <property type="project" value="InterPro"/>
</dbReference>
<keyword evidence="1" id="KW-0175">Coiled coil</keyword>
<dbReference type="PANTHER" id="PTHR36170:SF1">
    <property type="entry name" value="CENTROSOMAL PROTEIN OF 89 KDA"/>
    <property type="match status" value="1"/>
</dbReference>
<name>A0AAV7KAV4_9METZ</name>
<feature type="region of interest" description="Disordered" evidence="2">
    <location>
        <begin position="327"/>
        <end position="350"/>
    </location>
</feature>
<dbReference type="GO" id="GO:0007005">
    <property type="term" value="P:mitochondrion organization"/>
    <property type="evidence" value="ECO:0007669"/>
    <property type="project" value="InterPro"/>
</dbReference>
<protein>
    <submittedName>
        <fullName evidence="3">Centrosomal protein of 89 kDa isoform X1</fullName>
    </submittedName>
</protein>
<feature type="compositionally biased region" description="Polar residues" evidence="2">
    <location>
        <begin position="265"/>
        <end position="276"/>
    </location>
</feature>
<proteinExistence type="predicted"/>
<evidence type="ECO:0000256" key="2">
    <source>
        <dbReference type="SAM" id="MobiDB-lite"/>
    </source>
</evidence>
<accession>A0AAV7KAV4</accession>
<dbReference type="GO" id="GO:0005814">
    <property type="term" value="C:centriole"/>
    <property type="evidence" value="ECO:0007669"/>
    <property type="project" value="InterPro"/>
</dbReference>
<dbReference type="InterPro" id="IPR033545">
    <property type="entry name" value="CEP89"/>
</dbReference>
<evidence type="ECO:0000313" key="3">
    <source>
        <dbReference type="EMBL" id="KAI6657975.1"/>
    </source>
</evidence>
<organism evidence="3 4">
    <name type="scientific">Oopsacas minuta</name>
    <dbReference type="NCBI Taxonomy" id="111878"/>
    <lineage>
        <taxon>Eukaryota</taxon>
        <taxon>Metazoa</taxon>
        <taxon>Porifera</taxon>
        <taxon>Hexactinellida</taxon>
        <taxon>Hexasterophora</taxon>
        <taxon>Lyssacinosida</taxon>
        <taxon>Leucopsacidae</taxon>
        <taxon>Oopsacas</taxon>
    </lineage>
</organism>
<feature type="region of interest" description="Disordered" evidence="2">
    <location>
        <begin position="107"/>
        <end position="131"/>
    </location>
</feature>
<dbReference type="GO" id="GO:0045202">
    <property type="term" value="C:synapse"/>
    <property type="evidence" value="ECO:0007669"/>
    <property type="project" value="GOC"/>
</dbReference>
<dbReference type="GO" id="GO:0097539">
    <property type="term" value="C:ciliary transition fiber"/>
    <property type="evidence" value="ECO:0007669"/>
    <property type="project" value="TreeGrafter"/>
</dbReference>
<comment type="caution">
    <text evidence="3">The sequence shown here is derived from an EMBL/GenBank/DDBJ whole genome shotgun (WGS) entry which is preliminary data.</text>
</comment>
<dbReference type="PANTHER" id="PTHR36170">
    <property type="entry name" value="CENTROSOMAL PROTEIN OF 89 KDA"/>
    <property type="match status" value="1"/>
</dbReference>
<evidence type="ECO:0000313" key="4">
    <source>
        <dbReference type="Proteomes" id="UP001165289"/>
    </source>
</evidence>
<feature type="coiled-coil region" evidence="1">
    <location>
        <begin position="421"/>
        <end position="455"/>
    </location>
</feature>
<sequence>MSFLKLGRKKDKSHRAGMGDVVAPIPEQDTPGFIPLPEQNTASLTDPSVVHRLSHVSASSPDIYHEFEPINSFAETVLRAHPIPQRASTPRKPKDYKKRRGIASIFSRKKSSSLPHLPTPQGLPPLPDAAPHSDRIRYYQQPNPVEPSHPIPPSDPHYQNEHYMTDRDITPIHSIEEPYPLYSTVRTDPVSGNKVTIRNVSVNTSHMSNISAISIPSSSREIDKELVRESTPITDRDTTAEKESRVYENEVSIRGKKEGEHAHSRQTSHIAVNKTEQSSEREKNLELLTRQQQMLEINLQLQQEQLHRTNGGNELHQHNHEEKIIEDKQAKRQSRNTEHTDTDPTTYSLNHSGDIPNNILHGNKIDGIQYYFVPGVEGSGYLLPVGPNGRSPSKHTPIFSSVEYRKDENRVSRTLSSEQLVQYLQERQVELEGKLVDLREQNAQLVGQIKALCQNPVSVDSEANNDVMGEIAYLRQECDRLRDIAHESTLIKDDIEIPRKYENRKCHECVHGEKELKELKRIVYRLNVELSRYQSLYGENPLIDRALPLQQLGADNTPWLSNTSYLSPLLTAYDEQLSENNTLLRELQARELTSRPLSDELDRNKKQLQLLKEENVVISGDLHATKQELFQLKTRVKHELNQTDEKIQTFERETERFKNYKSSYKSKLEMERKCHSGKISSLKEQLYQAQSHSESQSSKLQNKLREVSTTISKKDTMIAENKATISVLEGKCSAAINSVRVLKQKVCLLEREIEVSRSNEFTAKQYLEEVVVLVERTAKERDTYAKLASKHDNTSQGIALHQLDRDDCMKKRLEKLRDTTHNHLGTGIRFGIEDDTIDQSNADEVLHLKSLLGELQREIIDLKGAKNTAEQKLDNILLSLQNNHTNSM</sequence>
<dbReference type="Proteomes" id="UP001165289">
    <property type="component" value="Unassembled WGS sequence"/>
</dbReference>
<dbReference type="EMBL" id="JAKMXF010000110">
    <property type="protein sequence ID" value="KAI6657975.1"/>
    <property type="molecule type" value="Genomic_DNA"/>
</dbReference>
<keyword evidence="4" id="KW-1185">Reference proteome</keyword>
<feature type="region of interest" description="Disordered" evidence="2">
    <location>
        <begin position="234"/>
        <end position="282"/>
    </location>
</feature>
<reference evidence="3 4" key="1">
    <citation type="journal article" date="2023" name="BMC Biol.">
        <title>The compact genome of the sponge Oopsacas minuta (Hexactinellida) is lacking key metazoan core genes.</title>
        <authorList>
            <person name="Santini S."/>
            <person name="Schenkelaars Q."/>
            <person name="Jourda C."/>
            <person name="Duchesne M."/>
            <person name="Belahbib H."/>
            <person name="Rocher C."/>
            <person name="Selva M."/>
            <person name="Riesgo A."/>
            <person name="Vervoort M."/>
            <person name="Leys S.P."/>
            <person name="Kodjabachian L."/>
            <person name="Le Bivic A."/>
            <person name="Borchiellini C."/>
            <person name="Claverie J.M."/>
            <person name="Renard E."/>
        </authorList>
    </citation>
    <scope>NUCLEOTIDE SEQUENCE [LARGE SCALE GENOMIC DNA]</scope>
    <source>
        <strain evidence="3">SPO-2</strain>
    </source>
</reference>
<feature type="compositionally biased region" description="Basic and acidic residues" evidence="2">
    <location>
        <begin position="234"/>
        <end position="263"/>
    </location>
</feature>
<feature type="compositionally biased region" description="Basic and acidic residues" evidence="2">
    <location>
        <begin position="327"/>
        <end position="342"/>
    </location>
</feature>
<dbReference type="AlphaFoldDB" id="A0AAV7KAV4"/>
<feature type="compositionally biased region" description="Basic residues" evidence="2">
    <location>
        <begin position="1"/>
        <end position="15"/>
    </location>
</feature>